<accession>A0ACB9TM73</accession>
<comment type="caution">
    <text evidence="1">The sequence shown here is derived from an EMBL/GenBank/DDBJ whole genome shotgun (WGS) entry which is preliminary data.</text>
</comment>
<proteinExistence type="predicted"/>
<reference evidence="1" key="1">
    <citation type="submission" date="2022-04" db="EMBL/GenBank/DDBJ databases">
        <title>Chromosome-scale genome assembly of Holotrichia oblita Faldermann.</title>
        <authorList>
            <person name="Rongchong L."/>
        </authorList>
    </citation>
    <scope>NUCLEOTIDE SEQUENCE</scope>
    <source>
        <strain evidence="1">81SQS9</strain>
    </source>
</reference>
<name>A0ACB9TM73_HOLOL</name>
<protein>
    <submittedName>
        <fullName evidence="1">Uncharacterized protein</fullName>
    </submittedName>
</protein>
<dbReference type="Proteomes" id="UP001056778">
    <property type="component" value="Chromosome 2"/>
</dbReference>
<evidence type="ECO:0000313" key="2">
    <source>
        <dbReference type="Proteomes" id="UP001056778"/>
    </source>
</evidence>
<sequence>MLTLYTNDNNPAALKILIAANFGKADVNVQILQVNGKVNSEVGVMNVIQVCDIIIWSTLYPLYKDSNLAAEYLCEFPELTNWLKSFGDKKEFQY</sequence>
<dbReference type="EMBL" id="CM043016">
    <property type="protein sequence ID" value="KAI4467947.1"/>
    <property type="molecule type" value="Genomic_DNA"/>
</dbReference>
<keyword evidence="2" id="KW-1185">Reference proteome</keyword>
<gene>
    <name evidence="1" type="ORF">MML48_2g00017991</name>
</gene>
<evidence type="ECO:0000313" key="1">
    <source>
        <dbReference type="EMBL" id="KAI4467947.1"/>
    </source>
</evidence>
<organism evidence="1 2">
    <name type="scientific">Holotrichia oblita</name>
    <name type="common">Chafer beetle</name>
    <dbReference type="NCBI Taxonomy" id="644536"/>
    <lineage>
        <taxon>Eukaryota</taxon>
        <taxon>Metazoa</taxon>
        <taxon>Ecdysozoa</taxon>
        <taxon>Arthropoda</taxon>
        <taxon>Hexapoda</taxon>
        <taxon>Insecta</taxon>
        <taxon>Pterygota</taxon>
        <taxon>Neoptera</taxon>
        <taxon>Endopterygota</taxon>
        <taxon>Coleoptera</taxon>
        <taxon>Polyphaga</taxon>
        <taxon>Scarabaeiformia</taxon>
        <taxon>Scarabaeidae</taxon>
        <taxon>Melolonthinae</taxon>
        <taxon>Holotrichia</taxon>
    </lineage>
</organism>